<evidence type="ECO:0000313" key="3">
    <source>
        <dbReference type="EMBL" id="GJJ09315.1"/>
    </source>
</evidence>
<evidence type="ECO:0000313" key="4">
    <source>
        <dbReference type="Proteomes" id="UP001050691"/>
    </source>
</evidence>
<dbReference type="Pfam" id="PF00106">
    <property type="entry name" value="adh_short"/>
    <property type="match status" value="1"/>
</dbReference>
<dbReference type="EMBL" id="BPWL01000004">
    <property type="protein sequence ID" value="GJJ09315.1"/>
    <property type="molecule type" value="Genomic_DNA"/>
</dbReference>
<dbReference type="InterPro" id="IPR002347">
    <property type="entry name" value="SDR_fam"/>
</dbReference>
<dbReference type="AlphaFoldDB" id="A0AAV5A4V0"/>
<dbReference type="Gene3D" id="3.40.50.720">
    <property type="entry name" value="NAD(P)-binding Rossmann-like Domain"/>
    <property type="match status" value="1"/>
</dbReference>
<comment type="caution">
    <text evidence="3">The sequence shown here is derived from an EMBL/GenBank/DDBJ whole genome shotgun (WGS) entry which is preliminary data.</text>
</comment>
<keyword evidence="2" id="KW-0560">Oxidoreductase</keyword>
<dbReference type="InterPro" id="IPR036291">
    <property type="entry name" value="NAD(P)-bd_dom_sf"/>
</dbReference>
<keyword evidence="4" id="KW-1185">Reference proteome</keyword>
<dbReference type="Proteomes" id="UP001050691">
    <property type="component" value="Unassembled WGS sequence"/>
</dbReference>
<reference evidence="3" key="1">
    <citation type="submission" date="2021-10" db="EMBL/GenBank/DDBJ databases">
        <title>De novo Genome Assembly of Clathrus columnatus (Basidiomycota, Fungi) Using Illumina and Nanopore Sequence Data.</title>
        <authorList>
            <person name="Ogiso-Tanaka E."/>
            <person name="Itagaki H."/>
            <person name="Hosoya T."/>
            <person name="Hosaka K."/>
        </authorList>
    </citation>
    <scope>NUCLEOTIDE SEQUENCE</scope>
    <source>
        <strain evidence="3">MO-923</strain>
    </source>
</reference>
<dbReference type="PANTHER" id="PTHR24320:SF283">
    <property type="entry name" value="RETINOL DEHYDROGENASE 11"/>
    <property type="match status" value="1"/>
</dbReference>
<dbReference type="GO" id="GO:0016491">
    <property type="term" value="F:oxidoreductase activity"/>
    <property type="evidence" value="ECO:0007669"/>
    <property type="project" value="UniProtKB-KW"/>
</dbReference>
<gene>
    <name evidence="3" type="ORF">Clacol_003537</name>
</gene>
<comment type="similarity">
    <text evidence="1">Belongs to the short-chain dehydrogenases/reductases (SDR) family.</text>
</comment>
<accession>A0AAV5A4V0</accession>
<organism evidence="3 4">
    <name type="scientific">Clathrus columnatus</name>
    <dbReference type="NCBI Taxonomy" id="1419009"/>
    <lineage>
        <taxon>Eukaryota</taxon>
        <taxon>Fungi</taxon>
        <taxon>Dikarya</taxon>
        <taxon>Basidiomycota</taxon>
        <taxon>Agaricomycotina</taxon>
        <taxon>Agaricomycetes</taxon>
        <taxon>Phallomycetidae</taxon>
        <taxon>Phallales</taxon>
        <taxon>Clathraceae</taxon>
        <taxon>Clathrus</taxon>
    </lineage>
</organism>
<dbReference type="SUPFAM" id="SSF51735">
    <property type="entry name" value="NAD(P)-binding Rossmann-fold domains"/>
    <property type="match status" value="1"/>
</dbReference>
<dbReference type="PANTHER" id="PTHR24320">
    <property type="entry name" value="RETINOL DEHYDROGENASE"/>
    <property type="match status" value="1"/>
</dbReference>
<evidence type="ECO:0000256" key="1">
    <source>
        <dbReference type="ARBA" id="ARBA00006484"/>
    </source>
</evidence>
<sequence length="317" mass="34262">MPQFDSTSTAESIAKALANDIQGKTVIVTGVTKTGYGAEVARVLALVGARVVLAGRSLDKIKETEEYIKKETPTAELYELTIDLASQKSVRAAAAQVLKYPHPVDVVILNAGIMGAPYSKTEDGLESQFAINHIGNFLFTNLIMPKLLESSAPRVVSVASMGNTWGPVNFEDIGFDDGKKYNKWAAYGQSKSANVLFAVELAERYKHKNLIAFSMNPGGAVTGLHRYMTAEDFAAFSDAFNPDGTPKGNWARTIGESSATHISAAFDPSLAEFNGSYLMDSKVNTDPQFIAPHATDKNNAKKLWALSEELVGQKFDV</sequence>
<proteinExistence type="inferred from homology"/>
<name>A0AAV5A4V0_9AGAM</name>
<protein>
    <submittedName>
        <fullName evidence="3">Uncharacterized protein</fullName>
    </submittedName>
</protein>
<evidence type="ECO:0000256" key="2">
    <source>
        <dbReference type="ARBA" id="ARBA00023002"/>
    </source>
</evidence>